<protein>
    <submittedName>
        <fullName evidence="2">MOSC domain-containing protein</fullName>
    </submittedName>
</protein>
<dbReference type="GO" id="GO:0030170">
    <property type="term" value="F:pyridoxal phosphate binding"/>
    <property type="evidence" value="ECO:0007669"/>
    <property type="project" value="InterPro"/>
</dbReference>
<dbReference type="SUPFAM" id="SSF50800">
    <property type="entry name" value="PK beta-barrel domain-like"/>
    <property type="match status" value="1"/>
</dbReference>
<dbReference type="InterPro" id="IPR052353">
    <property type="entry name" value="Benzoxazolinone_Detox_Enz"/>
</dbReference>
<feature type="domain" description="MOSC" evidence="1">
    <location>
        <begin position="27"/>
        <end position="164"/>
    </location>
</feature>
<dbReference type="AlphaFoldDB" id="A0A844ZRU7"/>
<dbReference type="GO" id="GO:0030151">
    <property type="term" value="F:molybdenum ion binding"/>
    <property type="evidence" value="ECO:0007669"/>
    <property type="project" value="InterPro"/>
</dbReference>
<dbReference type="InterPro" id="IPR011037">
    <property type="entry name" value="Pyrv_Knase-like_insert_dom_sf"/>
</dbReference>
<dbReference type="InterPro" id="IPR005302">
    <property type="entry name" value="MoCF_Sase_C"/>
</dbReference>
<dbReference type="Gene3D" id="2.40.33.20">
    <property type="entry name" value="PK beta-barrel domain-like"/>
    <property type="match status" value="1"/>
</dbReference>
<dbReference type="Pfam" id="PF03473">
    <property type="entry name" value="MOSC"/>
    <property type="match status" value="1"/>
</dbReference>
<dbReference type="EMBL" id="WTYX01000001">
    <property type="protein sequence ID" value="MXO90575.1"/>
    <property type="molecule type" value="Genomic_DNA"/>
</dbReference>
<dbReference type="Proteomes" id="UP000442714">
    <property type="component" value="Unassembled WGS sequence"/>
</dbReference>
<evidence type="ECO:0000313" key="3">
    <source>
        <dbReference type="Proteomes" id="UP000442714"/>
    </source>
</evidence>
<organism evidence="2 3">
    <name type="scientific">Pontixanthobacter aquaemixtae</name>
    <dbReference type="NCBI Taxonomy" id="1958940"/>
    <lineage>
        <taxon>Bacteria</taxon>
        <taxon>Pseudomonadati</taxon>
        <taxon>Pseudomonadota</taxon>
        <taxon>Alphaproteobacteria</taxon>
        <taxon>Sphingomonadales</taxon>
        <taxon>Erythrobacteraceae</taxon>
        <taxon>Pontixanthobacter</taxon>
    </lineage>
</organism>
<dbReference type="RefSeq" id="WP_160604014.1">
    <property type="nucleotide sequence ID" value="NZ_WTYX01000001.1"/>
</dbReference>
<keyword evidence="3" id="KW-1185">Reference proteome</keyword>
<dbReference type="OrthoDB" id="9786134at2"/>
<sequence length="217" mass="23584">MSWHVDALLTGKAKAFRDGEKSAIGKTPATGAVRITTLGLGGDEQADPAHHGGPHMAVHHYPRDHHAFWRDQIGDHPLLDDPGAFGSNLSVSGLVDSQVRLGDRFRLGSAVVEVSQPRMPCWKIEHRFQRKAMVATIIKSGKSGWYYRVIEEGEAQAGDRLELVSTGASDWTVEHILQSIANPKVVPEIAELEAMAECELLGPSWRGGARKKIAALG</sequence>
<evidence type="ECO:0000313" key="2">
    <source>
        <dbReference type="EMBL" id="MXO90575.1"/>
    </source>
</evidence>
<gene>
    <name evidence="2" type="ORF">GRI41_07065</name>
</gene>
<name>A0A844ZRU7_9SPHN</name>
<comment type="caution">
    <text evidence="2">The sequence shown here is derived from an EMBL/GenBank/DDBJ whole genome shotgun (WGS) entry which is preliminary data.</text>
</comment>
<proteinExistence type="predicted"/>
<reference evidence="2 3" key="1">
    <citation type="submission" date="2019-12" db="EMBL/GenBank/DDBJ databases">
        <title>Genomic-based taxomic classification of the family Erythrobacteraceae.</title>
        <authorList>
            <person name="Xu L."/>
        </authorList>
    </citation>
    <scope>NUCLEOTIDE SEQUENCE [LARGE SCALE GENOMIC DNA]</scope>
    <source>
        <strain evidence="2 3">KCTC 52763</strain>
    </source>
</reference>
<dbReference type="GO" id="GO:0003824">
    <property type="term" value="F:catalytic activity"/>
    <property type="evidence" value="ECO:0007669"/>
    <property type="project" value="InterPro"/>
</dbReference>
<dbReference type="PROSITE" id="PS51340">
    <property type="entry name" value="MOSC"/>
    <property type="match status" value="1"/>
</dbReference>
<accession>A0A844ZRU7</accession>
<dbReference type="PANTHER" id="PTHR30212">
    <property type="entry name" value="PROTEIN YIIM"/>
    <property type="match status" value="1"/>
</dbReference>
<evidence type="ECO:0000259" key="1">
    <source>
        <dbReference type="PROSITE" id="PS51340"/>
    </source>
</evidence>
<dbReference type="PANTHER" id="PTHR30212:SF2">
    <property type="entry name" value="PROTEIN YIIM"/>
    <property type="match status" value="1"/>
</dbReference>